<dbReference type="OrthoDB" id="9768467at2"/>
<sequence length="398" mass="45492">MEALINKFRRLIGTNRTEFRRGLSYKINWNARGICIEGARGTGKSTIMLQYIQTHLPLDQTLYTSLDDLYFRKNNLVEVAERFYGLGGRHLFLDEVHKYDDWQTAVKNIYDFLPDMKLVISGSSILALQQSRVDLSRRLLNYHLPELSLREYISLKHSVELPIYNFDDILSSHGEIALDLQKIIISPLKSLNDYFNYGAYPFFIEGESDYFMRINQLINVIIDYDLPEAKAIEVATLAKLKKLLYVISTSVPFTPNITKLAEQVDTSRIRLLEMLHILEQAQLINNLRSASHGTSLMNKPEKIYLHNTSLIAALAEGKPDTGNVRETFFLSQVQNSGAIITYPKVGDFMVNGKYLMEIGGKNKSGKQIQGHDHAYIVADDLEHGFGNKIPLWLFGFLY</sequence>
<evidence type="ECO:0000313" key="2">
    <source>
        <dbReference type="EMBL" id="SFH05994.1"/>
    </source>
</evidence>
<evidence type="ECO:0000259" key="1">
    <source>
        <dbReference type="Pfam" id="PF13173"/>
    </source>
</evidence>
<dbReference type="SUPFAM" id="SSF52540">
    <property type="entry name" value="P-loop containing nucleoside triphosphate hydrolases"/>
    <property type="match status" value="1"/>
</dbReference>
<dbReference type="AlphaFoldDB" id="A0A1I2WXC7"/>
<dbReference type="InterPro" id="IPR041682">
    <property type="entry name" value="AAA_14"/>
</dbReference>
<protein>
    <recommendedName>
        <fullName evidence="1">AAA domain-containing protein</fullName>
    </recommendedName>
</protein>
<dbReference type="Proteomes" id="UP000199666">
    <property type="component" value="Unassembled WGS sequence"/>
</dbReference>
<accession>A0A1I2WXC7</accession>
<name>A0A1I2WXC7_9SPHI</name>
<dbReference type="PANTHER" id="PTHR42990:SF1">
    <property type="entry name" value="AAA+ ATPASE DOMAIN-CONTAINING PROTEIN"/>
    <property type="match status" value="1"/>
</dbReference>
<proteinExistence type="predicted"/>
<dbReference type="InterPro" id="IPR027417">
    <property type="entry name" value="P-loop_NTPase"/>
</dbReference>
<organism evidence="2 3">
    <name type="scientific">Pedobacter insulae</name>
    <dbReference type="NCBI Taxonomy" id="414048"/>
    <lineage>
        <taxon>Bacteria</taxon>
        <taxon>Pseudomonadati</taxon>
        <taxon>Bacteroidota</taxon>
        <taxon>Sphingobacteriia</taxon>
        <taxon>Sphingobacteriales</taxon>
        <taxon>Sphingobacteriaceae</taxon>
        <taxon>Pedobacter</taxon>
    </lineage>
</organism>
<dbReference type="PANTHER" id="PTHR42990">
    <property type="entry name" value="ATPASE"/>
    <property type="match status" value="1"/>
</dbReference>
<dbReference type="EMBL" id="FOPP01000004">
    <property type="protein sequence ID" value="SFH05994.1"/>
    <property type="molecule type" value="Genomic_DNA"/>
</dbReference>
<feature type="domain" description="AAA" evidence="1">
    <location>
        <begin position="33"/>
        <end position="152"/>
    </location>
</feature>
<dbReference type="STRING" id="414048.SAMN04489864_104361"/>
<reference evidence="2 3" key="1">
    <citation type="submission" date="2016-10" db="EMBL/GenBank/DDBJ databases">
        <authorList>
            <person name="de Groot N.N."/>
        </authorList>
    </citation>
    <scope>NUCLEOTIDE SEQUENCE [LARGE SCALE GENOMIC DNA]</scope>
    <source>
        <strain evidence="2 3">DSM 18684</strain>
    </source>
</reference>
<dbReference type="Pfam" id="PF13173">
    <property type="entry name" value="AAA_14"/>
    <property type="match status" value="1"/>
</dbReference>
<dbReference type="RefSeq" id="WP_090993288.1">
    <property type="nucleotide sequence ID" value="NZ_FOPP01000004.1"/>
</dbReference>
<keyword evidence="3" id="KW-1185">Reference proteome</keyword>
<gene>
    <name evidence="2" type="ORF">SAMN04489864_104361</name>
</gene>
<evidence type="ECO:0000313" key="3">
    <source>
        <dbReference type="Proteomes" id="UP000199666"/>
    </source>
</evidence>